<dbReference type="HOGENOM" id="CLU_009583_11_0_0"/>
<evidence type="ECO:0000313" key="5">
    <source>
        <dbReference type="Proteomes" id="UP000032809"/>
    </source>
</evidence>
<dbReference type="Pfam" id="PF00534">
    <property type="entry name" value="Glycos_transf_1"/>
    <property type="match status" value="1"/>
</dbReference>
<name>A0A0C7NK82_DEFTU</name>
<protein>
    <submittedName>
        <fullName evidence="4">Glycosyltransferase</fullName>
    </submittedName>
</protein>
<evidence type="ECO:0000259" key="3">
    <source>
        <dbReference type="Pfam" id="PF13439"/>
    </source>
</evidence>
<dbReference type="InterPro" id="IPR028098">
    <property type="entry name" value="Glyco_trans_4-like_N"/>
</dbReference>
<feature type="domain" description="Glycosyl transferase family 1" evidence="2">
    <location>
        <begin position="207"/>
        <end position="379"/>
    </location>
</feature>
<dbReference type="GO" id="GO:0009103">
    <property type="term" value="P:lipopolysaccharide biosynthetic process"/>
    <property type="evidence" value="ECO:0007669"/>
    <property type="project" value="TreeGrafter"/>
</dbReference>
<gene>
    <name evidence="4" type="ORF">DTL3_0977</name>
</gene>
<dbReference type="SUPFAM" id="SSF53756">
    <property type="entry name" value="UDP-Glycosyltransferase/glycogen phosphorylase"/>
    <property type="match status" value="1"/>
</dbReference>
<feature type="domain" description="Glycosyltransferase subfamily 4-like N-terminal" evidence="3">
    <location>
        <begin position="27"/>
        <end position="201"/>
    </location>
</feature>
<dbReference type="Gene3D" id="3.40.50.2000">
    <property type="entry name" value="Glycogen Phosphorylase B"/>
    <property type="match status" value="2"/>
</dbReference>
<organism evidence="4 5">
    <name type="scientific">Defluviitoga tunisiensis</name>
    <dbReference type="NCBI Taxonomy" id="1006576"/>
    <lineage>
        <taxon>Bacteria</taxon>
        <taxon>Thermotogati</taxon>
        <taxon>Thermotogota</taxon>
        <taxon>Thermotogae</taxon>
        <taxon>Petrotogales</taxon>
        <taxon>Petrotogaceae</taxon>
        <taxon>Defluviitoga</taxon>
    </lineage>
</organism>
<evidence type="ECO:0000313" key="4">
    <source>
        <dbReference type="EMBL" id="CEP78281.1"/>
    </source>
</evidence>
<dbReference type="OrthoDB" id="9811902at2"/>
<proteinExistence type="predicted"/>
<evidence type="ECO:0000256" key="1">
    <source>
        <dbReference type="ARBA" id="ARBA00022679"/>
    </source>
</evidence>
<accession>A0A0C7NK82</accession>
<sequence>MHYNENEYDLVLFTQTFYPDVDATAKLMTDLAEFLVGKGKKVLIVTPNRSYEVPENKYPEFENINGINVKRVKVPKLNKNKALQKIVLYYLFSIKAKKTLKKTNYKVAMAILPPFFVAYNTLRVSKKKGNKFIFLLHDLHPDTLVKRKQVSPKNPVVKLLKKQNEYVFQNADKVIFLGRDQIEYVKENYKIQNEKIEYIPNWGRKSLKSPSNKNINTFKILYAGNLGESSKNMFDFLEIMKELQENKMDEFKLTILGEGRNKEKYLDYINKNGLYNVELKSFLPEDEYEEELRNSNLFLVTLREESKGMSVPSKVYYYLSAGKPIIGILPVESEIDISIKEDNYGINLNRICKNERIDALLKLKNDHTYYSQLSENAKKAFENKYEKNVVLEKYYKIITELEADK</sequence>
<dbReference type="PANTHER" id="PTHR46401:SF2">
    <property type="entry name" value="GLYCOSYLTRANSFERASE WBBK-RELATED"/>
    <property type="match status" value="1"/>
</dbReference>
<dbReference type="AlphaFoldDB" id="A0A0C7NK82"/>
<dbReference type="STRING" id="1006576.DTL3_0977"/>
<dbReference type="InterPro" id="IPR001296">
    <property type="entry name" value="Glyco_trans_1"/>
</dbReference>
<dbReference type="RefSeq" id="WP_045087770.1">
    <property type="nucleotide sequence ID" value="NZ_LN824141.1"/>
</dbReference>
<evidence type="ECO:0000259" key="2">
    <source>
        <dbReference type="Pfam" id="PF00534"/>
    </source>
</evidence>
<dbReference type="PANTHER" id="PTHR46401">
    <property type="entry name" value="GLYCOSYLTRANSFERASE WBBK-RELATED"/>
    <property type="match status" value="1"/>
</dbReference>
<keyword evidence="5" id="KW-1185">Reference proteome</keyword>
<dbReference type="Proteomes" id="UP000032809">
    <property type="component" value="Chromosome I"/>
</dbReference>
<reference evidence="5" key="1">
    <citation type="submission" date="2014-11" db="EMBL/GenBank/DDBJ databases">
        <authorList>
            <person name="Wibberg D."/>
        </authorList>
    </citation>
    <scope>NUCLEOTIDE SEQUENCE [LARGE SCALE GENOMIC DNA]</scope>
    <source>
        <strain evidence="5">L3</strain>
    </source>
</reference>
<dbReference type="GO" id="GO:0016757">
    <property type="term" value="F:glycosyltransferase activity"/>
    <property type="evidence" value="ECO:0007669"/>
    <property type="project" value="InterPro"/>
</dbReference>
<dbReference type="CDD" id="cd03794">
    <property type="entry name" value="GT4_WbuB-like"/>
    <property type="match status" value="1"/>
</dbReference>
<keyword evidence="1 4" id="KW-0808">Transferase</keyword>
<dbReference type="EMBL" id="LN824141">
    <property type="protein sequence ID" value="CEP78281.1"/>
    <property type="molecule type" value="Genomic_DNA"/>
</dbReference>
<dbReference type="Pfam" id="PF13439">
    <property type="entry name" value="Glyco_transf_4"/>
    <property type="match status" value="1"/>
</dbReference>
<dbReference type="KEGG" id="dtn:DTL3_0977"/>